<evidence type="ECO:0000313" key="16">
    <source>
        <dbReference type="EMBL" id="KAK6974520.1"/>
    </source>
</evidence>
<evidence type="ECO:0000256" key="1">
    <source>
        <dbReference type="ARBA" id="ARBA00001971"/>
    </source>
</evidence>
<dbReference type="InterPro" id="IPR050121">
    <property type="entry name" value="Cytochrome_P450_monoxygenase"/>
</dbReference>
<evidence type="ECO:0000256" key="14">
    <source>
        <dbReference type="RuleBase" id="RU000461"/>
    </source>
</evidence>
<reference evidence="16 17" key="1">
    <citation type="journal article" date="2024" name="J Genomics">
        <title>Draft genome sequencing and assembly of Favolaschia claudopus CIRM-BRFM 2984 isolated from oak limbs.</title>
        <authorList>
            <person name="Navarro D."/>
            <person name="Drula E."/>
            <person name="Chaduli D."/>
            <person name="Cazenave R."/>
            <person name="Ahrendt S."/>
            <person name="Wang J."/>
            <person name="Lipzen A."/>
            <person name="Daum C."/>
            <person name="Barry K."/>
            <person name="Grigoriev I.V."/>
            <person name="Favel A."/>
            <person name="Rosso M.N."/>
            <person name="Martin F."/>
        </authorList>
    </citation>
    <scope>NUCLEOTIDE SEQUENCE [LARGE SCALE GENOMIC DNA]</scope>
    <source>
        <strain evidence="16 17">CIRM-BRFM 2984</strain>
    </source>
</reference>
<evidence type="ECO:0000256" key="7">
    <source>
        <dbReference type="ARBA" id="ARBA00022723"/>
    </source>
</evidence>
<dbReference type="PROSITE" id="PS00086">
    <property type="entry name" value="CYTOCHROME_P450"/>
    <property type="match status" value="1"/>
</dbReference>
<keyword evidence="10 13" id="KW-0408">Iron</keyword>
<dbReference type="PANTHER" id="PTHR24305:SF166">
    <property type="entry name" value="CYTOCHROME P450 12A4, MITOCHONDRIAL-RELATED"/>
    <property type="match status" value="1"/>
</dbReference>
<dbReference type="Pfam" id="PF00067">
    <property type="entry name" value="p450"/>
    <property type="match status" value="1"/>
</dbReference>
<dbReference type="GO" id="GO:0005506">
    <property type="term" value="F:iron ion binding"/>
    <property type="evidence" value="ECO:0007669"/>
    <property type="project" value="InterPro"/>
</dbReference>
<dbReference type="EMBL" id="JAWWNJ010000183">
    <property type="protein sequence ID" value="KAK6974520.1"/>
    <property type="molecule type" value="Genomic_DNA"/>
</dbReference>
<proteinExistence type="inferred from homology"/>
<protein>
    <submittedName>
        <fullName evidence="16">Cytochrome P450</fullName>
    </submittedName>
</protein>
<dbReference type="AlphaFoldDB" id="A0AAV9Z984"/>
<evidence type="ECO:0000256" key="3">
    <source>
        <dbReference type="ARBA" id="ARBA00004721"/>
    </source>
</evidence>
<dbReference type="Gene3D" id="1.10.630.10">
    <property type="entry name" value="Cytochrome P450"/>
    <property type="match status" value="1"/>
</dbReference>
<keyword evidence="6 15" id="KW-0812">Transmembrane</keyword>
<dbReference type="InterPro" id="IPR001128">
    <property type="entry name" value="Cyt_P450"/>
</dbReference>
<evidence type="ECO:0000256" key="9">
    <source>
        <dbReference type="ARBA" id="ARBA00023002"/>
    </source>
</evidence>
<keyword evidence="11 14" id="KW-0503">Monooxygenase</keyword>
<keyword evidence="17" id="KW-1185">Reference proteome</keyword>
<evidence type="ECO:0000313" key="17">
    <source>
        <dbReference type="Proteomes" id="UP001362999"/>
    </source>
</evidence>
<evidence type="ECO:0000256" key="10">
    <source>
        <dbReference type="ARBA" id="ARBA00023004"/>
    </source>
</evidence>
<gene>
    <name evidence="16" type="ORF">R3P38DRAFT_2668238</name>
</gene>
<comment type="cofactor">
    <cofactor evidence="1 13">
        <name>heme</name>
        <dbReference type="ChEBI" id="CHEBI:30413"/>
    </cofactor>
</comment>
<evidence type="ECO:0000256" key="15">
    <source>
        <dbReference type="SAM" id="Phobius"/>
    </source>
</evidence>
<dbReference type="GO" id="GO:0016705">
    <property type="term" value="F:oxidoreductase activity, acting on paired donors, with incorporation or reduction of molecular oxygen"/>
    <property type="evidence" value="ECO:0007669"/>
    <property type="project" value="InterPro"/>
</dbReference>
<dbReference type="GO" id="GO:0004497">
    <property type="term" value="F:monooxygenase activity"/>
    <property type="evidence" value="ECO:0007669"/>
    <property type="project" value="UniProtKB-KW"/>
</dbReference>
<evidence type="ECO:0000256" key="2">
    <source>
        <dbReference type="ARBA" id="ARBA00004370"/>
    </source>
</evidence>
<dbReference type="GO" id="GO:0020037">
    <property type="term" value="F:heme binding"/>
    <property type="evidence" value="ECO:0007669"/>
    <property type="project" value="InterPro"/>
</dbReference>
<sequence>MGESFSAPPSPPMNYLVAFIPVTAAFLFVLISRHRRSTIRHVPGPPSTSWIFGNMLQLILPPQHGDYEYSWLNLYGSVYRFKGCFGKDKLMVADPTALKHMVNSPDFVLGPTLDILVQCLFGERSVMSREGTDYQRLRARLNPGFTAAAVRSYQPIFEKVAQGITEKLEHESDSFSTDICALFNFAAFDAISEVVLGCPTADLDPKFVKTNLEVSHLTLTQSASAILGDALLGILPPSLRHKLLRNLPTKGLRVLHAQRALATEAGARAVCEKRDLLAKGGDVTEDVFTLLVDSVSTGALGFEDISGQTSLLMLAGGETTANTLAFGLFELARDPELQQRLRVEIQDALGTTTDRTNISYDNLPLLNAVIKESLRMYPALPFPERVATTDTVIHLSHEITLTNGQRVKQIPIRKGQVIMTGIGSFQRMEEIWGRDAHKFRPGRWLDGSMRSAEAVGPFANLLSFSGGARTCLGWRFAVLEMQVILFELLSKFSFTLPAGHFHRIRFVGVLQPLDEKGDKRLSLCVKRIL</sequence>
<dbReference type="GO" id="GO:0016020">
    <property type="term" value="C:membrane"/>
    <property type="evidence" value="ECO:0007669"/>
    <property type="project" value="UniProtKB-SubCell"/>
</dbReference>
<dbReference type="InterPro" id="IPR002401">
    <property type="entry name" value="Cyt_P450_E_grp-I"/>
</dbReference>
<dbReference type="PRINTS" id="PR00385">
    <property type="entry name" value="P450"/>
</dbReference>
<evidence type="ECO:0000256" key="6">
    <source>
        <dbReference type="ARBA" id="ARBA00022692"/>
    </source>
</evidence>
<comment type="caution">
    <text evidence="16">The sequence shown here is derived from an EMBL/GenBank/DDBJ whole genome shotgun (WGS) entry which is preliminary data.</text>
</comment>
<feature type="transmembrane region" description="Helical" evidence="15">
    <location>
        <begin position="12"/>
        <end position="31"/>
    </location>
</feature>
<dbReference type="InterPro" id="IPR036396">
    <property type="entry name" value="Cyt_P450_sf"/>
</dbReference>
<evidence type="ECO:0000256" key="8">
    <source>
        <dbReference type="ARBA" id="ARBA00022989"/>
    </source>
</evidence>
<dbReference type="PANTHER" id="PTHR24305">
    <property type="entry name" value="CYTOCHROME P450"/>
    <property type="match status" value="1"/>
</dbReference>
<organism evidence="16 17">
    <name type="scientific">Favolaschia claudopus</name>
    <dbReference type="NCBI Taxonomy" id="2862362"/>
    <lineage>
        <taxon>Eukaryota</taxon>
        <taxon>Fungi</taxon>
        <taxon>Dikarya</taxon>
        <taxon>Basidiomycota</taxon>
        <taxon>Agaricomycotina</taxon>
        <taxon>Agaricomycetes</taxon>
        <taxon>Agaricomycetidae</taxon>
        <taxon>Agaricales</taxon>
        <taxon>Marasmiineae</taxon>
        <taxon>Mycenaceae</taxon>
        <taxon>Favolaschia</taxon>
    </lineage>
</organism>
<comment type="similarity">
    <text evidence="4 14">Belongs to the cytochrome P450 family.</text>
</comment>
<keyword evidence="7 13" id="KW-0479">Metal-binding</keyword>
<comment type="pathway">
    <text evidence="3">Secondary metabolite biosynthesis; terpenoid biosynthesis.</text>
</comment>
<comment type="subcellular location">
    <subcellularLocation>
        <location evidence="2">Membrane</location>
    </subcellularLocation>
</comment>
<name>A0AAV9Z984_9AGAR</name>
<evidence type="ECO:0000256" key="13">
    <source>
        <dbReference type="PIRSR" id="PIRSR602401-1"/>
    </source>
</evidence>
<dbReference type="Proteomes" id="UP001362999">
    <property type="component" value="Unassembled WGS sequence"/>
</dbReference>
<keyword evidence="5 13" id="KW-0349">Heme</keyword>
<dbReference type="InterPro" id="IPR017972">
    <property type="entry name" value="Cyt_P450_CS"/>
</dbReference>
<evidence type="ECO:0000256" key="5">
    <source>
        <dbReference type="ARBA" id="ARBA00022617"/>
    </source>
</evidence>
<keyword evidence="9 14" id="KW-0560">Oxidoreductase</keyword>
<accession>A0AAV9Z984</accession>
<evidence type="ECO:0000256" key="4">
    <source>
        <dbReference type="ARBA" id="ARBA00010617"/>
    </source>
</evidence>
<keyword evidence="12 15" id="KW-0472">Membrane</keyword>
<keyword evidence="8 15" id="KW-1133">Transmembrane helix</keyword>
<dbReference type="SUPFAM" id="SSF48264">
    <property type="entry name" value="Cytochrome P450"/>
    <property type="match status" value="1"/>
</dbReference>
<dbReference type="PRINTS" id="PR00463">
    <property type="entry name" value="EP450I"/>
</dbReference>
<evidence type="ECO:0000256" key="11">
    <source>
        <dbReference type="ARBA" id="ARBA00023033"/>
    </source>
</evidence>
<feature type="binding site" description="axial binding residue" evidence="13">
    <location>
        <position position="471"/>
    </location>
    <ligand>
        <name>heme</name>
        <dbReference type="ChEBI" id="CHEBI:30413"/>
    </ligand>
    <ligandPart>
        <name>Fe</name>
        <dbReference type="ChEBI" id="CHEBI:18248"/>
    </ligandPart>
</feature>
<evidence type="ECO:0000256" key="12">
    <source>
        <dbReference type="ARBA" id="ARBA00023136"/>
    </source>
</evidence>